<reference evidence="2 3" key="1">
    <citation type="journal article" date="2018" name="Front. Plant Sci.">
        <title>Red Clover (Trifolium pratense) and Zigzag Clover (T. medium) - A Picture of Genomic Similarities and Differences.</title>
        <authorList>
            <person name="Dluhosova J."/>
            <person name="Istvanek J."/>
            <person name="Nedelnik J."/>
            <person name="Repkova J."/>
        </authorList>
    </citation>
    <scope>NUCLEOTIDE SEQUENCE [LARGE SCALE GENOMIC DNA]</scope>
    <source>
        <strain evidence="3">cv. 10/8</strain>
        <tissue evidence="2">Leaf</tissue>
    </source>
</reference>
<proteinExistence type="predicted"/>
<accession>A0A392URR4</accession>
<evidence type="ECO:0000313" key="2">
    <source>
        <dbReference type="EMBL" id="MCI75447.1"/>
    </source>
</evidence>
<evidence type="ECO:0000313" key="3">
    <source>
        <dbReference type="Proteomes" id="UP000265520"/>
    </source>
</evidence>
<dbReference type="EMBL" id="LXQA010882993">
    <property type="protein sequence ID" value="MCI75447.1"/>
    <property type="molecule type" value="Genomic_DNA"/>
</dbReference>
<sequence length="78" mass="8544">NGEEKKNARLETRADGGRDSHGGTGRFDAFEGIRVGDVEVSLAVVRKEGNAAAQKRDNIPTKQMLEEPLPKNQTQQLL</sequence>
<feature type="non-terminal residue" evidence="2">
    <location>
        <position position="1"/>
    </location>
</feature>
<dbReference type="AlphaFoldDB" id="A0A392URR4"/>
<protein>
    <submittedName>
        <fullName evidence="2">Uncharacterized protein</fullName>
    </submittedName>
</protein>
<comment type="caution">
    <text evidence="2">The sequence shown here is derived from an EMBL/GenBank/DDBJ whole genome shotgun (WGS) entry which is preliminary data.</text>
</comment>
<dbReference type="Proteomes" id="UP000265520">
    <property type="component" value="Unassembled WGS sequence"/>
</dbReference>
<feature type="region of interest" description="Disordered" evidence="1">
    <location>
        <begin position="49"/>
        <end position="78"/>
    </location>
</feature>
<feature type="region of interest" description="Disordered" evidence="1">
    <location>
        <begin position="1"/>
        <end position="27"/>
    </location>
</feature>
<feature type="non-terminal residue" evidence="2">
    <location>
        <position position="78"/>
    </location>
</feature>
<organism evidence="2 3">
    <name type="scientific">Trifolium medium</name>
    <dbReference type="NCBI Taxonomy" id="97028"/>
    <lineage>
        <taxon>Eukaryota</taxon>
        <taxon>Viridiplantae</taxon>
        <taxon>Streptophyta</taxon>
        <taxon>Embryophyta</taxon>
        <taxon>Tracheophyta</taxon>
        <taxon>Spermatophyta</taxon>
        <taxon>Magnoliopsida</taxon>
        <taxon>eudicotyledons</taxon>
        <taxon>Gunneridae</taxon>
        <taxon>Pentapetalae</taxon>
        <taxon>rosids</taxon>
        <taxon>fabids</taxon>
        <taxon>Fabales</taxon>
        <taxon>Fabaceae</taxon>
        <taxon>Papilionoideae</taxon>
        <taxon>50 kb inversion clade</taxon>
        <taxon>NPAAA clade</taxon>
        <taxon>Hologalegina</taxon>
        <taxon>IRL clade</taxon>
        <taxon>Trifolieae</taxon>
        <taxon>Trifolium</taxon>
    </lineage>
</organism>
<name>A0A392URR4_9FABA</name>
<feature type="compositionally biased region" description="Basic and acidic residues" evidence="1">
    <location>
        <begin position="49"/>
        <end position="69"/>
    </location>
</feature>
<feature type="compositionally biased region" description="Basic and acidic residues" evidence="1">
    <location>
        <begin position="1"/>
        <end position="21"/>
    </location>
</feature>
<keyword evidence="3" id="KW-1185">Reference proteome</keyword>
<evidence type="ECO:0000256" key="1">
    <source>
        <dbReference type="SAM" id="MobiDB-lite"/>
    </source>
</evidence>